<name>A0AAW0PX93_9GOBI</name>
<protein>
    <recommendedName>
        <fullName evidence="8">NADPH oxidase organizer 1</fullName>
    </recommendedName>
</protein>
<dbReference type="Gene3D" id="3.30.1520.10">
    <property type="entry name" value="Phox-like domain"/>
    <property type="match status" value="1"/>
</dbReference>
<evidence type="ECO:0000256" key="3">
    <source>
        <dbReference type="SAM" id="MobiDB-lite"/>
    </source>
</evidence>
<feature type="region of interest" description="Disordered" evidence="3">
    <location>
        <begin position="310"/>
        <end position="398"/>
    </location>
</feature>
<dbReference type="GO" id="GO:0035091">
    <property type="term" value="F:phosphatidylinositol binding"/>
    <property type="evidence" value="ECO:0007669"/>
    <property type="project" value="InterPro"/>
</dbReference>
<dbReference type="Gene3D" id="2.30.30.40">
    <property type="entry name" value="SH3 Domains"/>
    <property type="match status" value="2"/>
</dbReference>
<dbReference type="GO" id="GO:0042554">
    <property type="term" value="P:superoxide anion generation"/>
    <property type="evidence" value="ECO:0007669"/>
    <property type="project" value="TreeGrafter"/>
</dbReference>
<dbReference type="Pfam" id="PF00787">
    <property type="entry name" value="PX"/>
    <property type="match status" value="1"/>
</dbReference>
<feature type="domain" description="PX" evidence="5">
    <location>
        <begin position="1"/>
        <end position="127"/>
    </location>
</feature>
<feature type="compositionally biased region" description="Basic residues" evidence="3">
    <location>
        <begin position="464"/>
        <end position="477"/>
    </location>
</feature>
<accession>A0AAW0PX93</accession>
<dbReference type="InterPro" id="IPR051228">
    <property type="entry name" value="NADPH_Oxidase/PX-Domain"/>
</dbReference>
<dbReference type="GO" id="GO:0016176">
    <property type="term" value="F:superoxide-generating NADPH oxidase activator activity"/>
    <property type="evidence" value="ECO:0007669"/>
    <property type="project" value="TreeGrafter"/>
</dbReference>
<dbReference type="PANTHER" id="PTHR15706">
    <property type="entry name" value="SH3 MULTIPLE DOMAIN"/>
    <property type="match status" value="1"/>
</dbReference>
<dbReference type="Pfam" id="PF00018">
    <property type="entry name" value="SH3_1"/>
    <property type="match status" value="1"/>
</dbReference>
<dbReference type="InterPro" id="IPR036028">
    <property type="entry name" value="SH3-like_dom_sf"/>
</dbReference>
<evidence type="ECO:0000313" key="7">
    <source>
        <dbReference type="Proteomes" id="UP001460270"/>
    </source>
</evidence>
<dbReference type="AlphaFoldDB" id="A0AAW0PX93"/>
<sequence>MDFQRYPISLRLVGVMHKDKKTMHLVSVLWSDQNDIVVYRTFRDFQKLHKQMKKAFPAASKLNKSERVIPKFRYKRVKHRDQRKTPTKSLVQLKFLQKYCTELLSCEPRVCQCKELVQFFHPNEQDLQPDFSSNSVMIMPSDEESKDNSGAGYVTNPMVTETYRCLATYETKDTKNKPFKVAAEKTVEVLIKDKAGWWLVENDEKRMAWFPAPYLEKVEGDSEEEEDLPTEQGMLYTAIKNYKSTNEDEITVTLGALVEVLQKTDNGWWLVRHKDMIGYIPQIYLRPYNYPHLRVTPCLEQQKRFSNSQGNLLEMPSSRPSSPHLLQPESKQKSRSLNILPVRSSTPRPVTPATNVDVTNTSVHRHPLPTITIQMDDNGNDDDDGEGRSVANYSRGSFDSDSDFSFSDDLSCSSGGSSLNLSATDDGPHFSHTVPPPRNNHLSPSSGARMTQSVSDPNLYKGPCHLKYHPGHSHSTF</sequence>
<feature type="domain" description="SH3" evidence="4">
    <location>
        <begin position="158"/>
        <end position="220"/>
    </location>
</feature>
<dbReference type="InterPro" id="IPR001452">
    <property type="entry name" value="SH3_domain"/>
</dbReference>
<dbReference type="GO" id="GO:0005737">
    <property type="term" value="C:cytoplasm"/>
    <property type="evidence" value="ECO:0007669"/>
    <property type="project" value="TreeGrafter"/>
</dbReference>
<organism evidence="6 7">
    <name type="scientific">Mugilogobius chulae</name>
    <name type="common">yellowstripe goby</name>
    <dbReference type="NCBI Taxonomy" id="88201"/>
    <lineage>
        <taxon>Eukaryota</taxon>
        <taxon>Metazoa</taxon>
        <taxon>Chordata</taxon>
        <taxon>Craniata</taxon>
        <taxon>Vertebrata</taxon>
        <taxon>Euteleostomi</taxon>
        <taxon>Actinopterygii</taxon>
        <taxon>Neopterygii</taxon>
        <taxon>Teleostei</taxon>
        <taxon>Neoteleostei</taxon>
        <taxon>Acanthomorphata</taxon>
        <taxon>Gobiaria</taxon>
        <taxon>Gobiiformes</taxon>
        <taxon>Gobioidei</taxon>
        <taxon>Gobiidae</taxon>
        <taxon>Gobionellinae</taxon>
        <taxon>Mugilogobius</taxon>
    </lineage>
</organism>
<dbReference type="SMART" id="SM00326">
    <property type="entry name" value="SH3"/>
    <property type="match status" value="2"/>
</dbReference>
<proteinExistence type="predicted"/>
<evidence type="ECO:0000259" key="4">
    <source>
        <dbReference type="PROSITE" id="PS50002"/>
    </source>
</evidence>
<dbReference type="PROSITE" id="PS50195">
    <property type="entry name" value="PX"/>
    <property type="match status" value="1"/>
</dbReference>
<feature type="region of interest" description="Disordered" evidence="3">
    <location>
        <begin position="419"/>
        <end position="477"/>
    </location>
</feature>
<dbReference type="FunFam" id="3.30.1520.10:FF:000040">
    <property type="entry name" value="NADPH oxidase organizer 1"/>
    <property type="match status" value="1"/>
</dbReference>
<feature type="compositionally biased region" description="Polar residues" evidence="3">
    <location>
        <begin position="343"/>
        <end position="362"/>
    </location>
</feature>
<feature type="compositionally biased region" description="Polar residues" evidence="3">
    <location>
        <begin position="440"/>
        <end position="456"/>
    </location>
</feature>
<dbReference type="EMBL" id="JBBPFD010000002">
    <property type="protein sequence ID" value="KAK7940313.1"/>
    <property type="molecule type" value="Genomic_DNA"/>
</dbReference>
<gene>
    <name evidence="6" type="ORF">WMY93_003639</name>
</gene>
<keyword evidence="7" id="KW-1185">Reference proteome</keyword>
<evidence type="ECO:0000256" key="1">
    <source>
        <dbReference type="ARBA" id="ARBA00022443"/>
    </source>
</evidence>
<evidence type="ECO:0000313" key="6">
    <source>
        <dbReference type="EMBL" id="KAK7940313.1"/>
    </source>
</evidence>
<dbReference type="SUPFAM" id="SSF64268">
    <property type="entry name" value="PX domain"/>
    <property type="match status" value="1"/>
</dbReference>
<feature type="domain" description="SH3" evidence="4">
    <location>
        <begin position="231"/>
        <end position="290"/>
    </location>
</feature>
<dbReference type="SMART" id="SM00312">
    <property type="entry name" value="PX"/>
    <property type="match status" value="1"/>
</dbReference>
<dbReference type="InterPro" id="IPR001683">
    <property type="entry name" value="PX_dom"/>
</dbReference>
<keyword evidence="1 2" id="KW-0728">SH3 domain</keyword>
<dbReference type="Proteomes" id="UP001460270">
    <property type="component" value="Unassembled WGS sequence"/>
</dbReference>
<dbReference type="SUPFAM" id="SSF50044">
    <property type="entry name" value="SH3-domain"/>
    <property type="match status" value="2"/>
</dbReference>
<comment type="caution">
    <text evidence="6">The sequence shown here is derived from an EMBL/GenBank/DDBJ whole genome shotgun (WGS) entry which is preliminary data.</text>
</comment>
<reference evidence="7" key="1">
    <citation type="submission" date="2024-04" db="EMBL/GenBank/DDBJ databases">
        <title>Salinicola lusitanus LLJ914,a marine bacterium isolated from the Okinawa Trough.</title>
        <authorList>
            <person name="Li J."/>
        </authorList>
    </citation>
    <scope>NUCLEOTIDE SEQUENCE [LARGE SCALE GENOMIC DNA]</scope>
</reference>
<dbReference type="PANTHER" id="PTHR15706:SF10">
    <property type="entry name" value="NADPH OXIDASE ORGANIZER 1"/>
    <property type="match status" value="1"/>
</dbReference>
<evidence type="ECO:0000256" key="2">
    <source>
        <dbReference type="PROSITE-ProRule" id="PRU00192"/>
    </source>
</evidence>
<dbReference type="FunFam" id="2.30.30.40:FF:000233">
    <property type="entry name" value="NADPH oxidase organizer 1"/>
    <property type="match status" value="1"/>
</dbReference>
<evidence type="ECO:0008006" key="8">
    <source>
        <dbReference type="Google" id="ProtNLM"/>
    </source>
</evidence>
<evidence type="ECO:0000259" key="5">
    <source>
        <dbReference type="PROSITE" id="PS50195"/>
    </source>
</evidence>
<dbReference type="InterPro" id="IPR036871">
    <property type="entry name" value="PX_dom_sf"/>
</dbReference>
<dbReference type="PROSITE" id="PS50002">
    <property type="entry name" value="SH3"/>
    <property type="match status" value="2"/>
</dbReference>